<dbReference type="EMBL" id="MU006484">
    <property type="protein sequence ID" value="KAF2843894.1"/>
    <property type="molecule type" value="Genomic_DNA"/>
</dbReference>
<name>A0A6A7AMH6_9PLEO</name>
<accession>A0A6A7AMH6</accession>
<proteinExistence type="predicted"/>
<gene>
    <name evidence="1" type="ORF">T440DRAFT_473829</name>
</gene>
<sequence length="78" mass="8566">MYPLSSHDFLQLQRAIIGDAPNNNQAAAAQHRPLAGHLRRTMNAYSDQYIARIRLRQPSVADARKGGGLLVLQVSDIG</sequence>
<keyword evidence="2" id="KW-1185">Reference proteome</keyword>
<organism evidence="1 2">
    <name type="scientific">Plenodomus tracheiphilus IPT5</name>
    <dbReference type="NCBI Taxonomy" id="1408161"/>
    <lineage>
        <taxon>Eukaryota</taxon>
        <taxon>Fungi</taxon>
        <taxon>Dikarya</taxon>
        <taxon>Ascomycota</taxon>
        <taxon>Pezizomycotina</taxon>
        <taxon>Dothideomycetes</taxon>
        <taxon>Pleosporomycetidae</taxon>
        <taxon>Pleosporales</taxon>
        <taxon>Pleosporineae</taxon>
        <taxon>Leptosphaeriaceae</taxon>
        <taxon>Plenodomus</taxon>
    </lineage>
</organism>
<reference evidence="1" key="1">
    <citation type="submission" date="2020-01" db="EMBL/GenBank/DDBJ databases">
        <authorList>
            <consortium name="DOE Joint Genome Institute"/>
            <person name="Haridas S."/>
            <person name="Albert R."/>
            <person name="Binder M."/>
            <person name="Bloem J."/>
            <person name="Labutti K."/>
            <person name="Salamov A."/>
            <person name="Andreopoulos B."/>
            <person name="Baker S.E."/>
            <person name="Barry K."/>
            <person name="Bills G."/>
            <person name="Bluhm B.H."/>
            <person name="Cannon C."/>
            <person name="Castanera R."/>
            <person name="Culley D.E."/>
            <person name="Daum C."/>
            <person name="Ezra D."/>
            <person name="Gonzalez J.B."/>
            <person name="Henrissat B."/>
            <person name="Kuo A."/>
            <person name="Liang C."/>
            <person name="Lipzen A."/>
            <person name="Lutzoni F."/>
            <person name="Magnuson J."/>
            <person name="Mondo S."/>
            <person name="Nolan M."/>
            <person name="Ohm R."/>
            <person name="Pangilinan J."/>
            <person name="Park H.-J."/>
            <person name="Ramirez L."/>
            <person name="Alfaro M."/>
            <person name="Sun H."/>
            <person name="Tritt A."/>
            <person name="Yoshinaga Y."/>
            <person name="Zwiers L.-H."/>
            <person name="Turgeon B.G."/>
            <person name="Goodwin S.B."/>
            <person name="Spatafora J.W."/>
            <person name="Crous P.W."/>
            <person name="Grigoriev I.V."/>
        </authorList>
    </citation>
    <scope>NUCLEOTIDE SEQUENCE</scope>
    <source>
        <strain evidence="1">IPT5</strain>
    </source>
</reference>
<protein>
    <submittedName>
        <fullName evidence="1">Uncharacterized protein</fullName>
    </submittedName>
</protein>
<evidence type="ECO:0000313" key="2">
    <source>
        <dbReference type="Proteomes" id="UP000799423"/>
    </source>
</evidence>
<dbReference type="AlphaFoldDB" id="A0A6A7AMH6"/>
<evidence type="ECO:0000313" key="1">
    <source>
        <dbReference type="EMBL" id="KAF2843894.1"/>
    </source>
</evidence>
<dbReference type="Proteomes" id="UP000799423">
    <property type="component" value="Unassembled WGS sequence"/>
</dbReference>